<keyword evidence="5 7" id="KW-1133">Transmembrane helix</keyword>
<evidence type="ECO:0000256" key="4">
    <source>
        <dbReference type="ARBA" id="ARBA00022692"/>
    </source>
</evidence>
<feature type="transmembrane region" description="Helical" evidence="7">
    <location>
        <begin position="278"/>
        <end position="297"/>
    </location>
</feature>
<comment type="caution">
    <text evidence="8">The sequence shown here is derived from an EMBL/GenBank/DDBJ whole genome shotgun (WGS) entry which is preliminary data.</text>
</comment>
<evidence type="ECO:0000256" key="2">
    <source>
        <dbReference type="ARBA" id="ARBA00007977"/>
    </source>
</evidence>
<feature type="transmembrane region" description="Helical" evidence="7">
    <location>
        <begin position="147"/>
        <end position="168"/>
    </location>
</feature>
<dbReference type="PANTHER" id="PTHR30106:SF2">
    <property type="entry name" value="UPF0324 INNER MEMBRANE PROTEIN YEIH"/>
    <property type="match status" value="1"/>
</dbReference>
<accession>A0ABT5UD42</accession>
<evidence type="ECO:0000256" key="7">
    <source>
        <dbReference type="SAM" id="Phobius"/>
    </source>
</evidence>
<dbReference type="EMBL" id="JAPMOU010000016">
    <property type="protein sequence ID" value="MDE1462989.1"/>
    <property type="molecule type" value="Genomic_DNA"/>
</dbReference>
<evidence type="ECO:0000256" key="1">
    <source>
        <dbReference type="ARBA" id="ARBA00004651"/>
    </source>
</evidence>
<comment type="similarity">
    <text evidence="2">Belongs to the UPF0324 family.</text>
</comment>
<dbReference type="InterPro" id="IPR018383">
    <property type="entry name" value="UPF0324_pro"/>
</dbReference>
<dbReference type="Proteomes" id="UP001528823">
    <property type="component" value="Unassembled WGS sequence"/>
</dbReference>
<dbReference type="NCBIfam" id="TIGR00698">
    <property type="entry name" value="YeiH family putative sulfate export transporter"/>
    <property type="match status" value="1"/>
</dbReference>
<feature type="transmembrane region" description="Helical" evidence="7">
    <location>
        <begin position="118"/>
        <end position="135"/>
    </location>
</feature>
<feature type="transmembrane region" description="Helical" evidence="7">
    <location>
        <begin position="88"/>
        <end position="111"/>
    </location>
</feature>
<keyword evidence="3" id="KW-1003">Cell membrane</keyword>
<evidence type="ECO:0000256" key="5">
    <source>
        <dbReference type="ARBA" id="ARBA00022989"/>
    </source>
</evidence>
<feature type="transmembrane region" description="Helical" evidence="7">
    <location>
        <begin position="64"/>
        <end position="82"/>
    </location>
</feature>
<sequence>MPVAILLPLLAIAAIGLAQTSFFSQLGLSALPLAIILGTTISHLPQHQPNDQELLFIKFCQQRLLRLGIILFGFSLSFQQIVAVGWQALVLDIFIILIVFCVGSFIGIKLFKLPRDMAILTSVGSAICGAAAILATEASIKARQQHVTIAVATVVLFGTLAMFSYPFIYQFSGISEQAFGIYIGSTAHEVAQAIAAGQTISQNTMQTAVVVKLIRVMLLAPFILMLTIVLGKLDKTATNDESSKTKITIPWFVLGFIVTAGINSYIEIPQPVLKTISFTSQFLLAIAMAALGIQTHWQVIKSVGSKPILLAFILFILLLFGGFYLNSLLISS</sequence>
<evidence type="ECO:0000313" key="9">
    <source>
        <dbReference type="Proteomes" id="UP001528823"/>
    </source>
</evidence>
<dbReference type="Pfam" id="PF03601">
    <property type="entry name" value="Cons_hypoth698"/>
    <property type="match status" value="1"/>
</dbReference>
<evidence type="ECO:0000256" key="6">
    <source>
        <dbReference type="ARBA" id="ARBA00023136"/>
    </source>
</evidence>
<organism evidence="8 9">
    <name type="scientific">Spartinivicinus poritis</name>
    <dbReference type="NCBI Taxonomy" id="2994640"/>
    <lineage>
        <taxon>Bacteria</taxon>
        <taxon>Pseudomonadati</taxon>
        <taxon>Pseudomonadota</taxon>
        <taxon>Gammaproteobacteria</taxon>
        <taxon>Oceanospirillales</taxon>
        <taxon>Zooshikellaceae</taxon>
        <taxon>Spartinivicinus</taxon>
    </lineage>
</organism>
<evidence type="ECO:0000313" key="8">
    <source>
        <dbReference type="EMBL" id="MDE1462989.1"/>
    </source>
</evidence>
<feature type="transmembrane region" description="Helical" evidence="7">
    <location>
        <begin position="249"/>
        <end position="266"/>
    </location>
</feature>
<feature type="transmembrane region" description="Helical" evidence="7">
    <location>
        <begin position="209"/>
        <end position="229"/>
    </location>
</feature>
<protein>
    <submittedName>
        <fullName evidence="8">YeiH family protein</fullName>
    </submittedName>
</protein>
<dbReference type="PANTHER" id="PTHR30106">
    <property type="entry name" value="INNER MEMBRANE PROTEIN YEIH-RELATED"/>
    <property type="match status" value="1"/>
</dbReference>
<proteinExistence type="inferred from homology"/>
<dbReference type="RefSeq" id="WP_274689337.1">
    <property type="nucleotide sequence ID" value="NZ_JAPMOU010000016.1"/>
</dbReference>
<keyword evidence="9" id="KW-1185">Reference proteome</keyword>
<feature type="transmembrane region" description="Helical" evidence="7">
    <location>
        <begin position="309"/>
        <end position="330"/>
    </location>
</feature>
<evidence type="ECO:0000256" key="3">
    <source>
        <dbReference type="ARBA" id="ARBA00022475"/>
    </source>
</evidence>
<gene>
    <name evidence="8" type="ORF">ORQ98_13530</name>
</gene>
<reference evidence="8 9" key="1">
    <citation type="submission" date="2022-11" db="EMBL/GenBank/DDBJ databases">
        <title>Spartinivicinus poritis sp. nov., isolated from scleractinian coral Porites lutea.</title>
        <authorList>
            <person name="Zhang G."/>
            <person name="Cai L."/>
            <person name="Wei Q."/>
        </authorList>
    </citation>
    <scope>NUCLEOTIDE SEQUENCE [LARGE SCALE GENOMIC DNA]</scope>
    <source>
        <strain evidence="8 9">A2-2</strain>
    </source>
</reference>
<comment type="subcellular location">
    <subcellularLocation>
        <location evidence="1">Cell membrane</location>
        <topology evidence="1">Multi-pass membrane protein</topology>
    </subcellularLocation>
</comment>
<name>A0ABT5UD42_9GAMM</name>
<keyword evidence="4 7" id="KW-0812">Transmembrane</keyword>
<keyword evidence="6 7" id="KW-0472">Membrane</keyword>
<dbReference type="InterPro" id="IPR004630">
    <property type="entry name" value="UPF0324_YeiH-like"/>
</dbReference>